<proteinExistence type="predicted"/>
<name>A0A8H5I278_9AGAR</name>
<evidence type="ECO:0000313" key="2">
    <source>
        <dbReference type="EMBL" id="KAF5393662.1"/>
    </source>
</evidence>
<accession>A0A8H5I278</accession>
<keyword evidence="3" id="KW-1185">Reference proteome</keyword>
<dbReference type="InterPro" id="IPR049545">
    <property type="entry name" value="Gta3_dom"/>
</dbReference>
<dbReference type="Proteomes" id="UP000518752">
    <property type="component" value="Unassembled WGS sequence"/>
</dbReference>
<dbReference type="AlphaFoldDB" id="A0A8H5I278"/>
<protein>
    <recommendedName>
        <fullName evidence="1">Glutamyl-tRNA amidotransferase complex subunit Gta3 domain-containing protein</fullName>
    </recommendedName>
</protein>
<evidence type="ECO:0000259" key="1">
    <source>
        <dbReference type="Pfam" id="PF20978"/>
    </source>
</evidence>
<dbReference type="OrthoDB" id="5522061at2759"/>
<comment type="caution">
    <text evidence="2">The sequence shown here is derived from an EMBL/GenBank/DDBJ whole genome shotgun (WGS) entry which is preliminary data.</text>
</comment>
<sequence length="162" mass="18652">MFRLPVRHRLPWRTTTISHYRTLKRSSKIDLSHDTDSEGLPVRPVWSVNELLSSYPKPELSSETFKHLHKLSALIPPDEHTPEFGELKKELEELVRLVEAVKLVDTAGVQPVDLRPTLGHREEAEVVDEDERAEDGETGRELLKYASRTSGEFYVVEADRKR</sequence>
<dbReference type="Pfam" id="PF20978">
    <property type="entry name" value="Gta3"/>
    <property type="match status" value="1"/>
</dbReference>
<gene>
    <name evidence="2" type="ORF">D9757_000290</name>
</gene>
<dbReference type="EMBL" id="JAACJN010000001">
    <property type="protein sequence ID" value="KAF5393662.1"/>
    <property type="molecule type" value="Genomic_DNA"/>
</dbReference>
<feature type="domain" description="Glutamyl-tRNA amidotransferase complex subunit Gta3" evidence="1">
    <location>
        <begin position="56"/>
        <end position="111"/>
    </location>
</feature>
<evidence type="ECO:0000313" key="3">
    <source>
        <dbReference type="Proteomes" id="UP000518752"/>
    </source>
</evidence>
<organism evidence="2 3">
    <name type="scientific">Collybiopsis confluens</name>
    <dbReference type="NCBI Taxonomy" id="2823264"/>
    <lineage>
        <taxon>Eukaryota</taxon>
        <taxon>Fungi</taxon>
        <taxon>Dikarya</taxon>
        <taxon>Basidiomycota</taxon>
        <taxon>Agaricomycotina</taxon>
        <taxon>Agaricomycetes</taxon>
        <taxon>Agaricomycetidae</taxon>
        <taxon>Agaricales</taxon>
        <taxon>Marasmiineae</taxon>
        <taxon>Omphalotaceae</taxon>
        <taxon>Collybiopsis</taxon>
    </lineage>
</organism>
<reference evidence="2 3" key="1">
    <citation type="journal article" date="2020" name="ISME J.">
        <title>Uncovering the hidden diversity of litter-decomposition mechanisms in mushroom-forming fungi.</title>
        <authorList>
            <person name="Floudas D."/>
            <person name="Bentzer J."/>
            <person name="Ahren D."/>
            <person name="Johansson T."/>
            <person name="Persson P."/>
            <person name="Tunlid A."/>
        </authorList>
    </citation>
    <scope>NUCLEOTIDE SEQUENCE [LARGE SCALE GENOMIC DNA]</scope>
    <source>
        <strain evidence="2 3">CBS 406.79</strain>
    </source>
</reference>